<dbReference type="AlphaFoldDB" id="A0A426QIE3"/>
<reference evidence="1 2" key="1">
    <citation type="journal article" date="2010" name="Int. J. Syst. Evol. Microbiol.">
        <title>Thiohalobacter thiocyanaticus gen. nov., sp. nov., a moderately halophilic, sulfur-oxidizing gammaproteobacterium from hypersaline lakes, that utilizes thiocyanate.</title>
        <authorList>
            <person name="Sorokin D.Y."/>
            <person name="Kovaleva O.L."/>
            <person name="Tourova T.P."/>
            <person name="Muyzer G."/>
        </authorList>
    </citation>
    <scope>NUCLEOTIDE SEQUENCE [LARGE SCALE GENOMIC DNA]</scope>
    <source>
        <strain evidence="1 2">Hrh1</strain>
    </source>
</reference>
<proteinExistence type="predicted"/>
<name>A0A426QIE3_9GAMM</name>
<dbReference type="RefSeq" id="WP_125180882.1">
    <property type="nucleotide sequence ID" value="NZ_QZMU01000001.1"/>
</dbReference>
<evidence type="ECO:0000313" key="2">
    <source>
        <dbReference type="Proteomes" id="UP000287798"/>
    </source>
</evidence>
<protein>
    <submittedName>
        <fullName evidence="1">Uncharacterized protein</fullName>
    </submittedName>
</protein>
<accession>A0A426QIE3</accession>
<dbReference type="EMBL" id="QZMU01000001">
    <property type="protein sequence ID" value="RRQ21534.1"/>
    <property type="molecule type" value="Genomic_DNA"/>
</dbReference>
<sequence length="85" mass="9401">MRTWYSRLITAVLLLIAGLALLWPPVLWSLLVVAPLVGIGLYDRCPTGVATQDPYLVRGLEAGDRECTRDVTDENVSKETADESR</sequence>
<comment type="caution">
    <text evidence="1">The sequence shown here is derived from an EMBL/GenBank/DDBJ whole genome shotgun (WGS) entry which is preliminary data.</text>
</comment>
<dbReference type="Proteomes" id="UP000287798">
    <property type="component" value="Unassembled WGS sequence"/>
</dbReference>
<keyword evidence="2" id="KW-1185">Reference proteome</keyword>
<evidence type="ECO:0000313" key="1">
    <source>
        <dbReference type="EMBL" id="RRQ21534.1"/>
    </source>
</evidence>
<gene>
    <name evidence="1" type="ORF">D6C00_06000</name>
</gene>
<organism evidence="1 2">
    <name type="scientific">Thiohalobacter thiocyanaticus</name>
    <dbReference type="NCBI Taxonomy" id="585455"/>
    <lineage>
        <taxon>Bacteria</taxon>
        <taxon>Pseudomonadati</taxon>
        <taxon>Pseudomonadota</taxon>
        <taxon>Gammaproteobacteria</taxon>
        <taxon>Thiohalobacterales</taxon>
        <taxon>Thiohalobacteraceae</taxon>
        <taxon>Thiohalobacter</taxon>
    </lineage>
</organism>